<dbReference type="InterPro" id="IPR036477">
    <property type="entry name" value="Formyl_transf_N_sf"/>
</dbReference>
<keyword evidence="3" id="KW-0808">Transferase</keyword>
<dbReference type="PANTHER" id="PTHR11138">
    <property type="entry name" value="METHIONYL-TRNA FORMYLTRANSFERASE"/>
    <property type="match status" value="1"/>
</dbReference>
<dbReference type="InterPro" id="IPR036770">
    <property type="entry name" value="Ankyrin_rpt-contain_sf"/>
</dbReference>
<evidence type="ECO:0000256" key="1">
    <source>
        <dbReference type="PROSITE-ProRule" id="PRU00023"/>
    </source>
</evidence>
<sequence length="400" mass="46074">MKVCIAGKNNIAVEIVSFLIEKELVSKNEIYIVLNKTDNYTDTWQRSLGKYAKENELEIVSLDQVYDIEDLLFLSLEFDKIIKVEKFKTNKLYNIHFSILPKYKGMFTSILPILNNEPLSGVTLHKIDKGIDTGDIIATKEFSINKNDNSRNLYFKYLKAGIELLKDNFQRLEENIYINAMPQVAMSSQYYSKDIIDFSNIIIDLNQVAINIHNQVRAFYFREYQIPKVFDYNIISSEILCSKSKKRVGSIILENSISFLVSTIDYDIVLYKDRGDTLFEACANGNLSLVNELIQIPNIINIQNQIGWTPLIVAIYNNEIEIVKTLLINGADIQLTNFKGTTPLMYAKTSYCKSKDSTILKILLALDVDIYQQDYQDKNVLDYTRENSELDVLELIMEAR</sequence>
<dbReference type="SUPFAM" id="SSF53328">
    <property type="entry name" value="Formyltransferase"/>
    <property type="match status" value="1"/>
</dbReference>
<evidence type="ECO:0000313" key="3">
    <source>
        <dbReference type="EMBL" id="CAA6820517.1"/>
    </source>
</evidence>
<feature type="domain" description="Formyl transferase N-terminal" evidence="2">
    <location>
        <begin position="89"/>
        <end position="165"/>
    </location>
</feature>
<organism evidence="3">
    <name type="scientific">uncultured Sulfurovum sp</name>
    <dbReference type="NCBI Taxonomy" id="269237"/>
    <lineage>
        <taxon>Bacteria</taxon>
        <taxon>Pseudomonadati</taxon>
        <taxon>Campylobacterota</taxon>
        <taxon>Epsilonproteobacteria</taxon>
        <taxon>Campylobacterales</taxon>
        <taxon>Sulfurovaceae</taxon>
        <taxon>Sulfurovum</taxon>
        <taxon>environmental samples</taxon>
    </lineage>
</organism>
<accession>A0A6S6TQX2</accession>
<dbReference type="GO" id="GO:0004479">
    <property type="term" value="F:methionyl-tRNA formyltransferase activity"/>
    <property type="evidence" value="ECO:0007669"/>
    <property type="project" value="UniProtKB-EC"/>
</dbReference>
<dbReference type="InterPro" id="IPR002376">
    <property type="entry name" value="Formyl_transf_N"/>
</dbReference>
<dbReference type="CDD" id="cd08369">
    <property type="entry name" value="FMT_core"/>
    <property type="match status" value="1"/>
</dbReference>
<name>A0A6S6TQX2_9BACT</name>
<dbReference type="PROSITE" id="PS50088">
    <property type="entry name" value="ANK_REPEAT"/>
    <property type="match status" value="1"/>
</dbReference>
<dbReference type="SUPFAM" id="SSF48403">
    <property type="entry name" value="Ankyrin repeat"/>
    <property type="match status" value="1"/>
</dbReference>
<dbReference type="PANTHER" id="PTHR11138:SF5">
    <property type="entry name" value="METHIONYL-TRNA FORMYLTRANSFERASE, MITOCHONDRIAL"/>
    <property type="match status" value="1"/>
</dbReference>
<dbReference type="PROSITE" id="PS50297">
    <property type="entry name" value="ANK_REP_REGION"/>
    <property type="match status" value="1"/>
</dbReference>
<dbReference type="SMART" id="SM00248">
    <property type="entry name" value="ANK"/>
    <property type="match status" value="3"/>
</dbReference>
<dbReference type="Gene3D" id="1.25.40.20">
    <property type="entry name" value="Ankyrin repeat-containing domain"/>
    <property type="match status" value="1"/>
</dbReference>
<dbReference type="AlphaFoldDB" id="A0A6S6TQX2"/>
<dbReference type="GO" id="GO:0005829">
    <property type="term" value="C:cytosol"/>
    <property type="evidence" value="ECO:0007669"/>
    <property type="project" value="TreeGrafter"/>
</dbReference>
<evidence type="ECO:0000259" key="2">
    <source>
        <dbReference type="Pfam" id="PF00551"/>
    </source>
</evidence>
<dbReference type="Pfam" id="PF00551">
    <property type="entry name" value="Formyl_trans_N"/>
    <property type="match status" value="1"/>
</dbReference>
<dbReference type="EC" id="2.1.2.9" evidence="3"/>
<keyword evidence="1" id="KW-0040">ANK repeat</keyword>
<reference evidence="3" key="1">
    <citation type="submission" date="2020-01" db="EMBL/GenBank/DDBJ databases">
        <authorList>
            <person name="Meier V. D."/>
            <person name="Meier V D."/>
        </authorList>
    </citation>
    <scope>NUCLEOTIDE SEQUENCE</scope>
    <source>
        <strain evidence="3">HLG_WM_MAG_06</strain>
    </source>
</reference>
<dbReference type="Gene3D" id="3.40.50.12230">
    <property type="match status" value="1"/>
</dbReference>
<proteinExistence type="predicted"/>
<dbReference type="InterPro" id="IPR002110">
    <property type="entry name" value="Ankyrin_rpt"/>
</dbReference>
<dbReference type="EMBL" id="CACVAP010000093">
    <property type="protein sequence ID" value="CAA6820517.1"/>
    <property type="molecule type" value="Genomic_DNA"/>
</dbReference>
<gene>
    <name evidence="3" type="ORF">HELGO_WM1501</name>
</gene>
<feature type="repeat" description="ANK" evidence="1">
    <location>
        <begin position="306"/>
        <end position="338"/>
    </location>
</feature>
<protein>
    <submittedName>
        <fullName evidence="3">Methionyl-tRNA formyltransferase (EC)</fullName>
        <ecNumber evidence="3">2.1.2.9</ecNumber>
    </submittedName>
</protein>
<dbReference type="Pfam" id="PF12796">
    <property type="entry name" value="Ank_2"/>
    <property type="match status" value="1"/>
</dbReference>